<evidence type="ECO:0000313" key="1">
    <source>
        <dbReference type="EnsemblMetazoa" id="OVOC7917.1"/>
    </source>
</evidence>
<dbReference type="OMA" id="CDSKSAY"/>
<dbReference type="EMBL" id="CMVM020000236">
    <property type="status" value="NOT_ANNOTATED_CDS"/>
    <property type="molecule type" value="Genomic_DNA"/>
</dbReference>
<reference evidence="1" key="2">
    <citation type="submission" date="2018-02" db="UniProtKB">
        <authorList>
            <consortium name="EnsemblMetazoa"/>
        </authorList>
    </citation>
    <scope>IDENTIFICATION</scope>
</reference>
<proteinExistence type="predicted"/>
<accession>A0A2K6WEZ4</accession>
<organism evidence="1 2">
    <name type="scientific">Onchocerca volvulus</name>
    <dbReference type="NCBI Taxonomy" id="6282"/>
    <lineage>
        <taxon>Eukaryota</taxon>
        <taxon>Metazoa</taxon>
        <taxon>Ecdysozoa</taxon>
        <taxon>Nematoda</taxon>
        <taxon>Chromadorea</taxon>
        <taxon>Rhabditida</taxon>
        <taxon>Spirurina</taxon>
        <taxon>Spiruromorpha</taxon>
        <taxon>Filarioidea</taxon>
        <taxon>Onchocercidae</taxon>
        <taxon>Onchocerca</taxon>
    </lineage>
</organism>
<dbReference type="Proteomes" id="UP000024404">
    <property type="component" value="Unassembled WGS sequence"/>
</dbReference>
<dbReference type="EnsemblMetazoa" id="OVOC7917.1">
    <property type="protein sequence ID" value="OVOC7917.1"/>
    <property type="gene ID" value="WBGene00244726"/>
</dbReference>
<reference evidence="2" key="1">
    <citation type="submission" date="2013-10" db="EMBL/GenBank/DDBJ databases">
        <title>Genome sequencing of Onchocerca volvulus.</title>
        <authorList>
            <person name="Cotton J."/>
            <person name="Tsai J."/>
            <person name="Stanley E."/>
            <person name="Tracey A."/>
            <person name="Holroyd N."/>
            <person name="Lustigman S."/>
            <person name="Berriman M."/>
        </authorList>
    </citation>
    <scope>NUCLEOTIDE SEQUENCE</scope>
</reference>
<name>A0A2K6WEZ4_ONCVO</name>
<evidence type="ECO:0000313" key="2">
    <source>
        <dbReference type="Proteomes" id="UP000024404"/>
    </source>
</evidence>
<dbReference type="AlphaFoldDB" id="A0A2K6WEZ4"/>
<protein>
    <submittedName>
        <fullName evidence="1">Uncharacterized protein</fullName>
    </submittedName>
</protein>
<keyword evidence="2" id="KW-1185">Reference proteome</keyword>
<sequence length="225" mass="25733">MAKTVNKIMEISNEMTYSIPPSTTDQLLLLPDDNACFTPNTSSIISSALSFDYDDNDNDEHWKIFNPIKKAEISVIKRTGNTGNDIAINSGNETIEKSNNCELDNEMMNDSKSAYSLFETEYDIRTANRYKFPDWSWFNHSRTESSLPIASKTSSSFYHQLDMNIEPVDNMTYKLHIPSQYQLEELRDFAPYANAPNAERTPTVPYLPHTLTRSEYINDKINNSA</sequence>